<reference evidence="4 5" key="1">
    <citation type="submission" date="2018-06" db="EMBL/GenBank/DDBJ databases">
        <title>Complete Genome Sequence of the Microcystin-Degrading Bacterium Sphingosinicella microcystinivorans Strain B-9.</title>
        <authorList>
            <person name="Jin H."/>
            <person name="Nishizawa T."/>
            <person name="Guo Y."/>
            <person name="Nishizawa A."/>
            <person name="Park H."/>
            <person name="Kato H."/>
            <person name="Tsuji K."/>
            <person name="Harada K."/>
        </authorList>
    </citation>
    <scope>NUCLEOTIDE SEQUENCE [LARGE SCALE GENOMIC DNA]</scope>
    <source>
        <strain evidence="4 5">B9</strain>
    </source>
</reference>
<dbReference type="InterPro" id="IPR005674">
    <property type="entry name" value="CocE/Ser_esterase"/>
</dbReference>
<dbReference type="AlphaFoldDB" id="A0AAD1FZY8"/>
<evidence type="ECO:0000313" key="5">
    <source>
        <dbReference type="Proteomes" id="UP000275727"/>
    </source>
</evidence>
<evidence type="ECO:0000313" key="4">
    <source>
        <dbReference type="EMBL" id="BBE33342.1"/>
    </source>
</evidence>
<evidence type="ECO:0000256" key="2">
    <source>
        <dbReference type="SAM" id="SignalP"/>
    </source>
</evidence>
<dbReference type="InterPro" id="IPR000383">
    <property type="entry name" value="Xaa-Pro-like_dom"/>
</dbReference>
<dbReference type="Proteomes" id="UP000275727">
    <property type="component" value="Chromosome"/>
</dbReference>
<dbReference type="PROSITE" id="PS51257">
    <property type="entry name" value="PROKAR_LIPOPROTEIN"/>
    <property type="match status" value="1"/>
</dbReference>
<dbReference type="KEGG" id="smic:SmB9_10000"/>
<dbReference type="Pfam" id="PF02129">
    <property type="entry name" value="Peptidase_S15"/>
    <property type="match status" value="1"/>
</dbReference>
<protein>
    <submittedName>
        <fullName evidence="4">Serine esterase</fullName>
    </submittedName>
</protein>
<dbReference type="NCBIfam" id="TIGR00976">
    <property type="entry name" value="CocE_NonD"/>
    <property type="match status" value="1"/>
</dbReference>
<dbReference type="InterPro" id="IPR008979">
    <property type="entry name" value="Galactose-bd-like_sf"/>
</dbReference>
<dbReference type="Gene3D" id="1.10.3020.10">
    <property type="entry name" value="alpha-amino acid ester hydrolase ( Helical cap domain)"/>
    <property type="match status" value="1"/>
</dbReference>
<dbReference type="Pfam" id="PF08530">
    <property type="entry name" value="PepX_C"/>
    <property type="match status" value="1"/>
</dbReference>
<proteinExistence type="predicted"/>
<dbReference type="GO" id="GO:0008239">
    <property type="term" value="F:dipeptidyl-peptidase activity"/>
    <property type="evidence" value="ECO:0007669"/>
    <property type="project" value="InterPro"/>
</dbReference>
<dbReference type="EMBL" id="AP018711">
    <property type="protein sequence ID" value="BBE33342.1"/>
    <property type="molecule type" value="Genomic_DNA"/>
</dbReference>
<dbReference type="SMART" id="SM00939">
    <property type="entry name" value="PepX_C"/>
    <property type="match status" value="1"/>
</dbReference>
<name>A0AAD1FZY8_SPHMI</name>
<evidence type="ECO:0000256" key="1">
    <source>
        <dbReference type="ARBA" id="ARBA00022801"/>
    </source>
</evidence>
<dbReference type="Gene3D" id="2.60.120.260">
    <property type="entry name" value="Galactose-binding domain-like"/>
    <property type="match status" value="1"/>
</dbReference>
<keyword evidence="2" id="KW-0732">Signal</keyword>
<dbReference type="RefSeq" id="WP_170151809.1">
    <property type="nucleotide sequence ID" value="NZ_AP018711.1"/>
</dbReference>
<keyword evidence="1" id="KW-0378">Hydrolase</keyword>
<feature type="signal peptide" evidence="2">
    <location>
        <begin position="1"/>
        <end position="21"/>
    </location>
</feature>
<dbReference type="Gene3D" id="3.40.50.1820">
    <property type="entry name" value="alpha/beta hydrolase"/>
    <property type="match status" value="1"/>
</dbReference>
<dbReference type="SUPFAM" id="SSF53474">
    <property type="entry name" value="alpha/beta-Hydrolases"/>
    <property type="match status" value="1"/>
</dbReference>
<accession>A0AAD1FZY8</accession>
<evidence type="ECO:0000259" key="3">
    <source>
        <dbReference type="SMART" id="SM00939"/>
    </source>
</evidence>
<dbReference type="InterPro" id="IPR029058">
    <property type="entry name" value="AB_hydrolase_fold"/>
</dbReference>
<feature type="chain" id="PRO_5042047124" evidence="2">
    <location>
        <begin position="22"/>
        <end position="603"/>
    </location>
</feature>
<gene>
    <name evidence="4" type="ORF">SmB9_10000</name>
</gene>
<organism evidence="4 5">
    <name type="scientific">Sphingosinicella microcystinivorans</name>
    <dbReference type="NCBI Taxonomy" id="335406"/>
    <lineage>
        <taxon>Bacteria</taxon>
        <taxon>Pseudomonadati</taxon>
        <taxon>Pseudomonadota</taxon>
        <taxon>Alphaproteobacteria</taxon>
        <taxon>Sphingomonadales</taxon>
        <taxon>Sphingosinicellaceae</taxon>
        <taxon>Sphingosinicella</taxon>
    </lineage>
</organism>
<feature type="domain" description="Xaa-Pro dipeptidyl-peptidase C-terminal" evidence="3">
    <location>
        <begin position="352"/>
        <end position="596"/>
    </location>
</feature>
<sequence>MARGMAALVGLCLLGACAAQAPLERPAGWSDQSYYLPMRDGVRVAVSLHFPGGKPPSAKATTILIQTRYGRAVEARRGGSPTDIEMFLARGYVVAVVDTRGSTASFGPRDVEMGPDERADMDEIIAHLAARKWSDGRVIGYGVSYMADTAEFALSRPAPALLASVPRQMDFDAYLQGFLPGGVQNNFLLYTWGNYTLKVDLGRSPRNDALDCRLRVEDCPGLFPDIQPVDEDTDFTLLRQALSGRRHWTPEDYVNAPFRDDKGGNGHSMLDFSPASELAGLIRENKPVMIWGSWMDATTAQAALTRFHSTPDAPVEIVITANNHGHDRSADPFFPDRVAPVPTRDAQFATVFDFMDRVRAGKPVTRNIHYYVLGADTFRDTRVWPPVGVADTRFYFAPEGTLLVQPPAQSAYADYTVDFTAGTGKNTRWSTQFGAPPIYPDRREADAKLLVFDSAAFDTDMELAGTPVIELFAAAQSNDPVFYVYLEDVAPDGRVTYITEGQLRAIHRAPADPETLPYDQGPAPHSFRRADALPVTPGKTMRMAFALNPTAALIRKGHRLRVAVAGADADLFRRYPEEGPERFRVSLGADAASAITVPLRPWR</sequence>
<dbReference type="SUPFAM" id="SSF49785">
    <property type="entry name" value="Galactose-binding domain-like"/>
    <property type="match status" value="1"/>
</dbReference>
<dbReference type="InterPro" id="IPR013736">
    <property type="entry name" value="Xaa-Pro_dipept_C"/>
</dbReference>